<dbReference type="GeneID" id="93924635"/>
<keyword evidence="1" id="KW-0812">Transmembrane</keyword>
<evidence type="ECO:0000313" key="3">
    <source>
        <dbReference type="Proteomes" id="UP000245369"/>
    </source>
</evidence>
<sequence>MAFSLFSSGEKTVISDKLFIKVDWEEGYSPETNEALSALIQGIDSVMPETSFLLEETLPYLTFYQTMVLLDNLKRQFGVFQLKALRVCHKKDGLASTQDEVFLEPLVIDDQFNDLLSLLMEAVLIQDNFKSYPYAKKKAYFTDQVFPDYVDSLNKNNWAISEEDLPEFPEATETEKLKEEAQEAQTRLPVASSTKTPGWLKIVAISGLCVGLLGLFFGFSFLGRASKLAKQTNYLYSEFTNAKQVQTHEHQVDTFSRYFLSAYYSNNKDTLKPFLDKGDARYTAPKDATITSTILEGVSYDEQSKTYTLNYVLGLKTKDDTKQSRLTFKVKENKKSDYGFVLTAEPTEETYPKDK</sequence>
<dbReference type="CDD" id="cd16427">
    <property type="entry name" value="TraM-like"/>
    <property type="match status" value="1"/>
</dbReference>
<keyword evidence="1" id="KW-0472">Membrane</keyword>
<organism evidence="2 3">
    <name type="scientific">Streptococcus sobrinus</name>
    <dbReference type="NCBI Taxonomy" id="1310"/>
    <lineage>
        <taxon>Bacteria</taxon>
        <taxon>Bacillati</taxon>
        <taxon>Bacillota</taxon>
        <taxon>Bacilli</taxon>
        <taxon>Lactobacillales</taxon>
        <taxon>Streptococcaceae</taxon>
        <taxon>Streptococcus</taxon>
    </lineage>
</organism>
<accession>A0ABM6W761</accession>
<name>A0ABM6W761_9STRE</name>
<feature type="transmembrane region" description="Helical" evidence="1">
    <location>
        <begin position="199"/>
        <end position="222"/>
    </location>
</feature>
<evidence type="ECO:0008006" key="4">
    <source>
        <dbReference type="Google" id="ProtNLM"/>
    </source>
</evidence>
<dbReference type="Proteomes" id="UP000245369">
    <property type="component" value="Chromosome"/>
</dbReference>
<keyword evidence="3" id="KW-1185">Reference proteome</keyword>
<dbReference type="EMBL" id="CP029490">
    <property type="protein sequence ID" value="AWN21447.1"/>
    <property type="molecule type" value="Genomic_DNA"/>
</dbReference>
<gene>
    <name evidence="2" type="ORF">DK182_08965</name>
</gene>
<dbReference type="RefSeq" id="WP_002960232.1">
    <property type="nucleotide sequence ID" value="NZ_CP029490.1"/>
</dbReference>
<evidence type="ECO:0000313" key="2">
    <source>
        <dbReference type="EMBL" id="AWN21447.1"/>
    </source>
</evidence>
<evidence type="ECO:0000256" key="1">
    <source>
        <dbReference type="SAM" id="Phobius"/>
    </source>
</evidence>
<dbReference type="Gene3D" id="3.10.450.540">
    <property type="match status" value="1"/>
</dbReference>
<reference evidence="2 3" key="1">
    <citation type="submission" date="2018-05" db="EMBL/GenBank/DDBJ databases">
        <title>Complete genome sequences of Streptococcus sobrinus.</title>
        <authorList>
            <person name="Sales M."/>
            <person name="Jensen P.A."/>
        </authorList>
    </citation>
    <scope>NUCLEOTIDE SEQUENCE [LARGE SCALE GENOMIC DNA]</scope>
    <source>
        <strain evidence="2 3">SL1</strain>
    </source>
</reference>
<proteinExistence type="predicted"/>
<keyword evidence="1" id="KW-1133">Transmembrane helix</keyword>
<protein>
    <recommendedName>
        <fullName evidence="4">Type VII secretion protein EssB</fullName>
    </recommendedName>
</protein>